<dbReference type="Pfam" id="PF16277">
    <property type="entry name" value="DUF4926"/>
    <property type="match status" value="1"/>
</dbReference>
<dbReference type="EMBL" id="CP050855">
    <property type="protein sequence ID" value="QLH64328.1"/>
    <property type="molecule type" value="Genomic_DNA"/>
</dbReference>
<evidence type="ECO:0000313" key="2">
    <source>
        <dbReference type="Proteomes" id="UP000042738"/>
    </source>
</evidence>
<proteinExistence type="predicted"/>
<name>A0A7D5NNI5_9GAMM</name>
<sequence length="68" mass="7639">MKEYDVVKAKKDLSDTVLKGCRGAVVIIYQEPTLGYEVEFVDNEGDTLDVLTVSPDDIESSGDRYFFN</sequence>
<gene>
    <name evidence="1" type="ORF">SYMBAF_07515</name>
</gene>
<dbReference type="AlphaFoldDB" id="A0A7D5NNI5"/>
<evidence type="ECO:0000313" key="1">
    <source>
        <dbReference type="EMBL" id="QLH64328.1"/>
    </source>
</evidence>
<protein>
    <submittedName>
        <fullName evidence="1">DUF4926 domain-containing protein</fullName>
    </submittedName>
</protein>
<dbReference type="Proteomes" id="UP000042738">
    <property type="component" value="Chromosome"/>
</dbReference>
<reference evidence="1 2" key="1">
    <citation type="journal article" date="2014" name="Genome Announc.">
        <title>Whole-Genome Sequence of Serratia symbiotica Strain CWBI-2.3T, a Free-Living Symbiont of the Black Bean Aphid Aphis fabae.</title>
        <authorList>
            <person name="Foray V."/>
            <person name="Grigorescu A.S."/>
            <person name="Sabri A."/>
            <person name="Haubruge E."/>
            <person name="Lognay G."/>
            <person name="Francis F."/>
            <person name="Fauconnier M.L."/>
            <person name="Hance T."/>
            <person name="Thonart P."/>
        </authorList>
    </citation>
    <scope>NUCLEOTIDE SEQUENCE [LARGE SCALE GENOMIC DNA]</scope>
    <source>
        <strain evidence="1">CWBI-2.3</strain>
    </source>
</reference>
<accession>A0A7D5NNI5</accession>
<organism evidence="1 2">
    <name type="scientific">Serratia symbiotica</name>
    <dbReference type="NCBI Taxonomy" id="138074"/>
    <lineage>
        <taxon>Bacteria</taxon>
        <taxon>Pseudomonadati</taxon>
        <taxon>Pseudomonadota</taxon>
        <taxon>Gammaproteobacteria</taxon>
        <taxon>Enterobacterales</taxon>
        <taxon>Yersiniaceae</taxon>
        <taxon>Serratia</taxon>
    </lineage>
</organism>
<dbReference type="InterPro" id="IPR032568">
    <property type="entry name" value="DUF4926"/>
</dbReference>